<name>A0AAE0CVZ7_9ROSI</name>
<evidence type="ECO:0000313" key="2">
    <source>
        <dbReference type="Proteomes" id="UP001280121"/>
    </source>
</evidence>
<dbReference type="Proteomes" id="UP001280121">
    <property type="component" value="Unassembled WGS sequence"/>
</dbReference>
<reference evidence="1" key="1">
    <citation type="journal article" date="2023" name="Plant J.">
        <title>Genome sequences and population genomics provide insights into the demographic history, inbreeding, and mutation load of two 'living fossil' tree species of Dipteronia.</title>
        <authorList>
            <person name="Feng Y."/>
            <person name="Comes H.P."/>
            <person name="Chen J."/>
            <person name="Zhu S."/>
            <person name="Lu R."/>
            <person name="Zhang X."/>
            <person name="Li P."/>
            <person name="Qiu J."/>
            <person name="Olsen K.M."/>
            <person name="Qiu Y."/>
        </authorList>
    </citation>
    <scope>NUCLEOTIDE SEQUENCE</scope>
    <source>
        <strain evidence="1">KIB01</strain>
    </source>
</reference>
<dbReference type="EMBL" id="JANJYI010000001">
    <property type="protein sequence ID" value="KAK2665515.1"/>
    <property type="molecule type" value="Genomic_DNA"/>
</dbReference>
<comment type="caution">
    <text evidence="1">The sequence shown here is derived from an EMBL/GenBank/DDBJ whole genome shotgun (WGS) entry which is preliminary data.</text>
</comment>
<sequence>MEAKKVSSAETWRTLVEFWLFEGQLDPFRFAIHEIRQQPEVFEGSASRFIKEILFRVENTVTLQADPIVCVQPVTSREHGYARLFITKCHSQGCADRLQIFSTDFIDGDFVDACAGATHARIEGKA</sequence>
<evidence type="ECO:0000313" key="1">
    <source>
        <dbReference type="EMBL" id="KAK2665515.1"/>
    </source>
</evidence>
<gene>
    <name evidence="1" type="ORF">Ddye_004089</name>
</gene>
<protein>
    <submittedName>
        <fullName evidence="1">Uncharacterized protein</fullName>
    </submittedName>
</protein>
<proteinExistence type="predicted"/>
<accession>A0AAE0CVZ7</accession>
<dbReference type="AlphaFoldDB" id="A0AAE0CVZ7"/>
<organism evidence="1 2">
    <name type="scientific">Dipteronia dyeriana</name>
    <dbReference type="NCBI Taxonomy" id="168575"/>
    <lineage>
        <taxon>Eukaryota</taxon>
        <taxon>Viridiplantae</taxon>
        <taxon>Streptophyta</taxon>
        <taxon>Embryophyta</taxon>
        <taxon>Tracheophyta</taxon>
        <taxon>Spermatophyta</taxon>
        <taxon>Magnoliopsida</taxon>
        <taxon>eudicotyledons</taxon>
        <taxon>Gunneridae</taxon>
        <taxon>Pentapetalae</taxon>
        <taxon>rosids</taxon>
        <taxon>malvids</taxon>
        <taxon>Sapindales</taxon>
        <taxon>Sapindaceae</taxon>
        <taxon>Hippocastanoideae</taxon>
        <taxon>Acereae</taxon>
        <taxon>Dipteronia</taxon>
    </lineage>
</organism>
<keyword evidence="2" id="KW-1185">Reference proteome</keyword>